<protein>
    <submittedName>
        <fullName evidence="3">Uncharacterized protein</fullName>
    </submittedName>
</protein>
<dbReference type="RefSeq" id="XP_038054739.1">
    <property type="nucleotide sequence ID" value="XM_038198811.1"/>
</dbReference>
<dbReference type="EnsemblMetazoa" id="XM_038198813.1">
    <property type="protein sequence ID" value="XP_038054741.1"/>
    <property type="gene ID" value="LOC119726963"/>
</dbReference>
<dbReference type="RefSeq" id="XP_038054738.1">
    <property type="nucleotide sequence ID" value="XM_038198810.1"/>
</dbReference>
<feature type="region of interest" description="Disordered" evidence="2">
    <location>
        <begin position="1"/>
        <end position="110"/>
    </location>
</feature>
<organism evidence="3 4">
    <name type="scientific">Patiria miniata</name>
    <name type="common">Bat star</name>
    <name type="synonym">Asterina miniata</name>
    <dbReference type="NCBI Taxonomy" id="46514"/>
    <lineage>
        <taxon>Eukaryota</taxon>
        <taxon>Metazoa</taxon>
        <taxon>Echinodermata</taxon>
        <taxon>Eleutherozoa</taxon>
        <taxon>Asterozoa</taxon>
        <taxon>Asteroidea</taxon>
        <taxon>Valvatacea</taxon>
        <taxon>Valvatida</taxon>
        <taxon>Asterinidae</taxon>
        <taxon>Patiria</taxon>
    </lineage>
</organism>
<dbReference type="EnsemblMetazoa" id="XM_038198801.1">
    <property type="protein sequence ID" value="XP_038054729.1"/>
    <property type="gene ID" value="LOC119726954"/>
</dbReference>
<dbReference type="InterPro" id="IPR029373">
    <property type="entry name" value="FAM216"/>
</dbReference>
<dbReference type="OrthoDB" id="10068153at2759"/>
<evidence type="ECO:0000256" key="1">
    <source>
        <dbReference type="ARBA" id="ARBA00008615"/>
    </source>
</evidence>
<dbReference type="EnsemblMetazoa" id="XM_038198812.1">
    <property type="protein sequence ID" value="XP_038054740.1"/>
    <property type="gene ID" value="LOC119726963"/>
</dbReference>
<evidence type="ECO:0000313" key="4">
    <source>
        <dbReference type="Proteomes" id="UP000887568"/>
    </source>
</evidence>
<dbReference type="Proteomes" id="UP000887568">
    <property type="component" value="Unplaced"/>
</dbReference>
<dbReference type="EnsemblMetazoa" id="XM_038198810.1">
    <property type="protein sequence ID" value="XP_038054738.1"/>
    <property type="gene ID" value="LOC119726963"/>
</dbReference>
<feature type="compositionally biased region" description="Basic and acidic residues" evidence="2">
    <location>
        <begin position="303"/>
        <end position="347"/>
    </location>
</feature>
<feature type="compositionally biased region" description="Basic and acidic residues" evidence="2">
    <location>
        <begin position="269"/>
        <end position="296"/>
    </location>
</feature>
<dbReference type="EnsemblMetazoa" id="XM_038198799.1">
    <property type="protein sequence ID" value="XP_038054727.1"/>
    <property type="gene ID" value="LOC119726954"/>
</dbReference>
<feature type="compositionally biased region" description="Polar residues" evidence="2">
    <location>
        <begin position="15"/>
        <end position="39"/>
    </location>
</feature>
<dbReference type="RefSeq" id="XP_038054740.1">
    <property type="nucleotide sequence ID" value="XM_038198812.1"/>
</dbReference>
<comment type="similarity">
    <text evidence="1">Belongs to the FAM216 family.</text>
</comment>
<reference evidence="3" key="1">
    <citation type="submission" date="2022-11" db="UniProtKB">
        <authorList>
            <consortium name="EnsemblMetazoa"/>
        </authorList>
    </citation>
    <scope>IDENTIFICATION</scope>
</reference>
<feature type="compositionally biased region" description="Low complexity" evidence="2">
    <location>
        <begin position="95"/>
        <end position="106"/>
    </location>
</feature>
<feature type="region of interest" description="Disordered" evidence="2">
    <location>
        <begin position="242"/>
        <end position="409"/>
    </location>
</feature>
<dbReference type="EnsemblMetazoa" id="XM_038198802.1">
    <property type="protein sequence ID" value="XP_038054730.1"/>
    <property type="gene ID" value="LOC119726954"/>
</dbReference>
<dbReference type="RefSeq" id="XP_038054730.1">
    <property type="nucleotide sequence ID" value="XM_038198802.1"/>
</dbReference>
<dbReference type="GeneID" id="119726954"/>
<feature type="compositionally biased region" description="Polar residues" evidence="2">
    <location>
        <begin position="390"/>
        <end position="409"/>
    </location>
</feature>
<feature type="compositionally biased region" description="Low complexity" evidence="2">
    <location>
        <begin position="69"/>
        <end position="87"/>
    </location>
</feature>
<evidence type="ECO:0000256" key="2">
    <source>
        <dbReference type="SAM" id="MobiDB-lite"/>
    </source>
</evidence>
<dbReference type="GeneID" id="119726963"/>
<evidence type="ECO:0000313" key="3">
    <source>
        <dbReference type="EnsemblMetazoa" id="XP_038054730.1"/>
    </source>
</evidence>
<dbReference type="EnsemblMetazoa" id="XM_038198800.1">
    <property type="protein sequence ID" value="XP_038054728.1"/>
    <property type="gene ID" value="LOC119726954"/>
</dbReference>
<dbReference type="EnsemblMetazoa" id="XM_038198811.1">
    <property type="protein sequence ID" value="XP_038054739.1"/>
    <property type="gene ID" value="LOC119726963"/>
</dbReference>
<dbReference type="Pfam" id="PF15107">
    <property type="entry name" value="FAM216B"/>
    <property type="match status" value="1"/>
</dbReference>
<accession>A0A913ZU33</accession>
<dbReference type="RefSeq" id="XP_038054727.1">
    <property type="nucleotide sequence ID" value="XM_038198799.1"/>
</dbReference>
<sequence length="409" mass="46576">MDMKVESTRSKRRGSSLQNSPCDIDQATDSSDVSQSGSGLLSRRPKQSRHMASSPGRAHHQRAHHQRAHTAPQHQEGRLSSSSSSSSLTIDSGEESNQSSGSSYQGKRPSTGTYSCHISCRVSPDKPGHFEYLRPYSVFRSPLKRSRSVPISFSESYRLQHPDLSKGQKTYLWHTAAVYSMTNMKALQERRYKQLLQHQVDIGFHTQEECDRYLNYLLGSRKHQYMADPRVWREPPKIPVRPKYFHHPPPSKSQSPRDYRFFPRGYEGSTKDVSDDDKDKTEDTEKYEYQAKDKGQADNLNQGKDRPTDEERSHTDEAGQLDGTEKAVDENKKDDMHREGQDSHSVSDDEQSLSESMQGVSLFYDPKRKTTVTRGQKANQEESGKENANLEGSQKSLKISHQNCFWGSL</sequence>
<dbReference type="RefSeq" id="XP_038054728.1">
    <property type="nucleotide sequence ID" value="XM_038198800.1"/>
</dbReference>
<dbReference type="AlphaFoldDB" id="A0A913ZU33"/>
<feature type="compositionally biased region" description="Basic residues" evidence="2">
    <location>
        <begin position="57"/>
        <end position="68"/>
    </location>
</feature>
<proteinExistence type="inferred from homology"/>
<name>A0A913ZU33_PATMI</name>
<dbReference type="RefSeq" id="XP_038054729.1">
    <property type="nucleotide sequence ID" value="XM_038198801.1"/>
</dbReference>
<dbReference type="RefSeq" id="XP_038054741.1">
    <property type="nucleotide sequence ID" value="XM_038198813.1"/>
</dbReference>
<keyword evidence="4" id="KW-1185">Reference proteome</keyword>
<dbReference type="OMA" id="RGHEETG"/>